<evidence type="ECO:0000313" key="2">
    <source>
        <dbReference type="EMBL" id="CAI4013882.1"/>
    </source>
</evidence>
<feature type="compositionally biased region" description="Pro residues" evidence="1">
    <location>
        <begin position="80"/>
        <end position="92"/>
    </location>
</feature>
<name>A0A9P1DNW2_9DINO</name>
<comment type="caution">
    <text evidence="2">The sequence shown here is derived from an EMBL/GenBank/DDBJ whole genome shotgun (WGS) entry which is preliminary data.</text>
</comment>
<dbReference type="EMBL" id="CAMXCT020006079">
    <property type="protein sequence ID" value="CAL1167257.1"/>
    <property type="molecule type" value="Genomic_DNA"/>
</dbReference>
<sequence>MPEPRGPLKRRRPTQEPGGRLRRRHSPSAADTEALRPTQTCQFRHTDLTLLSQRWDLFPSLSGSPARAAPRSDTEAPRPTQVPPSDTAPPRPTTATALGAGRHGTWRDTALGAGRLAHPAAADTPTPPADSPRPTQTLSRDAVAGRRDHSIKNDQVRHLKPQFLRTAGNPDCSSTSFQSGGQGSYYGDLCTLVALLEVEPIQMLGSTFTNLQDTFQSF</sequence>
<proteinExistence type="predicted"/>
<organism evidence="2">
    <name type="scientific">Cladocopium goreaui</name>
    <dbReference type="NCBI Taxonomy" id="2562237"/>
    <lineage>
        <taxon>Eukaryota</taxon>
        <taxon>Sar</taxon>
        <taxon>Alveolata</taxon>
        <taxon>Dinophyceae</taxon>
        <taxon>Suessiales</taxon>
        <taxon>Symbiodiniaceae</taxon>
        <taxon>Cladocopium</taxon>
    </lineage>
</organism>
<dbReference type="EMBL" id="CAMXCT010006079">
    <property type="protein sequence ID" value="CAI4013882.1"/>
    <property type="molecule type" value="Genomic_DNA"/>
</dbReference>
<accession>A0A9P1DNW2</accession>
<evidence type="ECO:0000313" key="4">
    <source>
        <dbReference type="Proteomes" id="UP001152797"/>
    </source>
</evidence>
<evidence type="ECO:0000256" key="1">
    <source>
        <dbReference type="SAM" id="MobiDB-lite"/>
    </source>
</evidence>
<evidence type="ECO:0000313" key="3">
    <source>
        <dbReference type="EMBL" id="CAL1167257.1"/>
    </source>
</evidence>
<protein>
    <submittedName>
        <fullName evidence="2">Uncharacterized protein</fullName>
    </submittedName>
</protein>
<gene>
    <name evidence="2" type="ORF">C1SCF055_LOCUS38823</name>
</gene>
<keyword evidence="4" id="KW-1185">Reference proteome</keyword>
<reference evidence="3" key="2">
    <citation type="submission" date="2024-04" db="EMBL/GenBank/DDBJ databases">
        <authorList>
            <person name="Chen Y."/>
            <person name="Shah S."/>
            <person name="Dougan E. K."/>
            <person name="Thang M."/>
            <person name="Chan C."/>
        </authorList>
    </citation>
    <scope>NUCLEOTIDE SEQUENCE [LARGE SCALE GENOMIC DNA]</scope>
</reference>
<feature type="region of interest" description="Disordered" evidence="1">
    <location>
        <begin position="1"/>
        <end position="40"/>
    </location>
</feature>
<reference evidence="2" key="1">
    <citation type="submission" date="2022-10" db="EMBL/GenBank/DDBJ databases">
        <authorList>
            <person name="Chen Y."/>
            <person name="Dougan E. K."/>
            <person name="Chan C."/>
            <person name="Rhodes N."/>
            <person name="Thang M."/>
        </authorList>
    </citation>
    <scope>NUCLEOTIDE SEQUENCE</scope>
</reference>
<dbReference type="AlphaFoldDB" id="A0A9P1DNW2"/>
<feature type="region of interest" description="Disordered" evidence="1">
    <location>
        <begin position="58"/>
        <end position="148"/>
    </location>
</feature>
<dbReference type="EMBL" id="CAMXCT030006079">
    <property type="protein sequence ID" value="CAL4801194.1"/>
    <property type="molecule type" value="Genomic_DNA"/>
</dbReference>
<dbReference type="Proteomes" id="UP001152797">
    <property type="component" value="Unassembled WGS sequence"/>
</dbReference>